<dbReference type="AlphaFoldDB" id="A0A5M4AWY6"/>
<organism evidence="1 2">
    <name type="scientific">Prolixibacter bellariivorans</name>
    <dbReference type="NCBI Taxonomy" id="314319"/>
    <lineage>
        <taxon>Bacteria</taxon>
        <taxon>Pseudomonadati</taxon>
        <taxon>Bacteroidota</taxon>
        <taxon>Bacteroidia</taxon>
        <taxon>Marinilabiliales</taxon>
        <taxon>Prolixibacteraceae</taxon>
        <taxon>Prolixibacter</taxon>
    </lineage>
</organism>
<keyword evidence="2" id="KW-1185">Reference proteome</keyword>
<evidence type="ECO:0000313" key="1">
    <source>
        <dbReference type="EMBL" id="GET32435.1"/>
    </source>
</evidence>
<name>A0A5M4AWY6_9BACT</name>
<dbReference type="OrthoDB" id="1118808at2"/>
<gene>
    <name evidence="1" type="ORF">PbJCM13498_12980</name>
</gene>
<dbReference type="PROSITE" id="PS51257">
    <property type="entry name" value="PROKAR_LIPOPROTEIN"/>
    <property type="match status" value="1"/>
</dbReference>
<dbReference type="EMBL" id="BLAX01000001">
    <property type="protein sequence ID" value="GET32435.1"/>
    <property type="molecule type" value="Genomic_DNA"/>
</dbReference>
<evidence type="ECO:0000313" key="2">
    <source>
        <dbReference type="Proteomes" id="UP000391834"/>
    </source>
</evidence>
<reference evidence="1 2" key="1">
    <citation type="submission" date="2019-10" db="EMBL/GenBank/DDBJ databases">
        <title>Prolixibacter strains distinguished by the presence of nitrate reductase genes were adept at nitrate-dependent anaerobic corrosion of metallic iron and carbon steel.</title>
        <authorList>
            <person name="Iino T."/>
            <person name="Shono N."/>
            <person name="Ito K."/>
            <person name="Nakamura R."/>
            <person name="Sueoka K."/>
            <person name="Harayama S."/>
            <person name="Ohkuma M."/>
        </authorList>
    </citation>
    <scope>NUCLEOTIDE SEQUENCE [LARGE SCALE GENOMIC DNA]</scope>
    <source>
        <strain evidence="1 2">JCM 13498</strain>
    </source>
</reference>
<accession>A0A5M4AWY6</accession>
<comment type="caution">
    <text evidence="1">The sequence shown here is derived from an EMBL/GenBank/DDBJ whole genome shotgun (WGS) entry which is preliminary data.</text>
</comment>
<dbReference type="Proteomes" id="UP000391834">
    <property type="component" value="Unassembled WGS sequence"/>
</dbReference>
<protein>
    <submittedName>
        <fullName evidence="1">Uncharacterized protein</fullName>
    </submittedName>
</protein>
<sequence>MKRLHVLLGVGLILMGLVSCNKKSRPDYTTTVDVFSHTTVYNNDTVHGIVYSVITLAQAASVEVQTPDGQTVPLDSYDGTGYSYYKQTPDSLMTSTVPVPGTYTFSVNFSDGMTATDTNDLTTDFLYPPHILAAEYQADQNQVFLKWDKVADADGYQIKIFDGDQQIYNIAPFSGSAGQDTFQMAIPVSVIQNYVPATLKFEVIALKFETSAYIKIQTISNTNRDITIN</sequence>
<proteinExistence type="predicted"/>
<dbReference type="RefSeq" id="WP_027585863.1">
    <property type="nucleotide sequence ID" value="NZ_BLAX01000001.1"/>
</dbReference>